<dbReference type="InterPro" id="IPR036278">
    <property type="entry name" value="Sialidase_sf"/>
</dbReference>
<dbReference type="PANTHER" id="PTHR47199">
    <property type="entry name" value="PHOTOSYSTEM II STABILITY/ASSEMBLY FACTOR HCF136, CHLOROPLASTIC"/>
    <property type="match status" value="1"/>
</dbReference>
<reference evidence="1 2" key="1">
    <citation type="submission" date="2018-08" db="EMBL/GenBank/DDBJ databases">
        <title>Sequencing the genomes of 1000 actinobacteria strains.</title>
        <authorList>
            <person name="Klenk H.-P."/>
        </authorList>
    </citation>
    <scope>NUCLEOTIDE SEQUENCE [LARGE SCALE GENOMIC DNA]</scope>
    <source>
        <strain evidence="1 2">DSM 22967</strain>
    </source>
</reference>
<name>A0A3D9UNR2_9MICO</name>
<keyword evidence="2" id="KW-1185">Reference proteome</keyword>
<comment type="caution">
    <text evidence="1">The sequence shown here is derived from an EMBL/GenBank/DDBJ whole genome shotgun (WGS) entry which is preliminary data.</text>
</comment>
<sequence length="379" mass="39437">MNRPTLDLPARLRNGRSMRRLGLVTLTALALTVPPFGATADAAPSGPSGQPAAKAFAGNWKQSVLDPDQNFRGLAAVSRSQAWVSGESLTGGKAKVFRTTDSGKTWKDVTPPGTEGLSFRDVEVNGKVAHVLAIGPGQDSRIYRSTDGGATWAETFRNTDEAAFYDCMAFYPGGQRGLAVSDPVDGKLRILATTDAGRSWKVLPNEGMPASDNEYGFAASGDCLTTVGNTAFLITGGSKSRALRSDDGGLTWTASDNRIPAGESAGGFAGDFADQRHGIAVGGDFADPTDVQDTASYTTDGRTWTGGISLTHVGEDVSFLGGPWTAVAAGDYRGSTGTSLTTDGGRTWTRVSDQGYHAIECLPGGVCWAAGRKGAVARG</sequence>
<evidence type="ECO:0000313" key="2">
    <source>
        <dbReference type="Proteomes" id="UP000256253"/>
    </source>
</evidence>
<protein>
    <submittedName>
        <fullName evidence="1">Photosystem II stability/assembly factor-like uncharacterized protein</fullName>
    </submittedName>
</protein>
<dbReference type="CDD" id="cd15482">
    <property type="entry name" value="Sialidase_non-viral"/>
    <property type="match status" value="1"/>
</dbReference>
<dbReference type="AlphaFoldDB" id="A0A3D9UNR2"/>
<gene>
    <name evidence="1" type="ORF">DFJ65_0601</name>
</gene>
<evidence type="ECO:0000313" key="1">
    <source>
        <dbReference type="EMBL" id="REF29640.1"/>
    </source>
</evidence>
<dbReference type="SUPFAM" id="SSF50939">
    <property type="entry name" value="Sialidases"/>
    <property type="match status" value="1"/>
</dbReference>
<accession>A0A3D9UNR2</accession>
<dbReference type="Proteomes" id="UP000256253">
    <property type="component" value="Unassembled WGS sequence"/>
</dbReference>
<dbReference type="PANTHER" id="PTHR47199:SF2">
    <property type="entry name" value="PHOTOSYSTEM II STABILITY_ASSEMBLY FACTOR HCF136, CHLOROPLASTIC"/>
    <property type="match status" value="1"/>
</dbReference>
<organism evidence="1 2">
    <name type="scientific">Calidifontibacter indicus</name>
    <dbReference type="NCBI Taxonomy" id="419650"/>
    <lineage>
        <taxon>Bacteria</taxon>
        <taxon>Bacillati</taxon>
        <taxon>Actinomycetota</taxon>
        <taxon>Actinomycetes</taxon>
        <taxon>Micrococcales</taxon>
        <taxon>Dermacoccaceae</taxon>
        <taxon>Calidifontibacter</taxon>
    </lineage>
</organism>
<proteinExistence type="predicted"/>
<dbReference type="EMBL" id="QTUA01000001">
    <property type="protein sequence ID" value="REF29640.1"/>
    <property type="molecule type" value="Genomic_DNA"/>
</dbReference>
<dbReference type="InterPro" id="IPR015943">
    <property type="entry name" value="WD40/YVTN_repeat-like_dom_sf"/>
</dbReference>
<dbReference type="Gene3D" id="2.130.10.10">
    <property type="entry name" value="YVTN repeat-like/Quinoprotein amine dehydrogenase"/>
    <property type="match status" value="2"/>
</dbReference>